<gene>
    <name evidence="2" type="ORF">KAK11_04860</name>
</gene>
<feature type="domain" description="DUF2460" evidence="1">
    <location>
        <begin position="11"/>
        <end position="191"/>
    </location>
</feature>
<sequence>MSNRILPALPGLSWNVTRRPTWNTRIHTAVTGREARFRRWSYPKWSYRLSYEVLRANAALAELQQLVGFFNSHGGSAESWLYEDPNDRQVTAQAFGQGDGTRKAWQLVRAYGGYTEPVFELDGVPTVFINGAQQTSFSLVNGLLTFATAPAAGAALTWTGRYFWRVRFLQDQLELNEFMRQLFELKSMEFITDRT</sequence>
<evidence type="ECO:0000313" key="3">
    <source>
        <dbReference type="Proteomes" id="UP000672097"/>
    </source>
</evidence>
<evidence type="ECO:0000313" key="2">
    <source>
        <dbReference type="EMBL" id="MBQ0934654.1"/>
    </source>
</evidence>
<keyword evidence="3" id="KW-1185">Reference proteome</keyword>
<proteinExistence type="predicted"/>
<dbReference type="RefSeq" id="WP_210806829.1">
    <property type="nucleotide sequence ID" value="NZ_JAGQDG010000002.1"/>
</dbReference>
<accession>A0ABS5DU52</accession>
<reference evidence="2 3" key="1">
    <citation type="submission" date="2021-04" db="EMBL/GenBank/DDBJ databases">
        <title>The genome sequence of type strain Ideonella paludis KCTC 32238.</title>
        <authorList>
            <person name="Liu Y."/>
        </authorList>
    </citation>
    <scope>NUCLEOTIDE SEQUENCE [LARGE SCALE GENOMIC DNA]</scope>
    <source>
        <strain evidence="2 3">KCTC 32238</strain>
    </source>
</reference>
<dbReference type="EMBL" id="JAGQDG010000002">
    <property type="protein sequence ID" value="MBQ0934654.1"/>
    <property type="molecule type" value="Genomic_DNA"/>
</dbReference>
<dbReference type="InterPro" id="IPR011740">
    <property type="entry name" value="DUF2460"/>
</dbReference>
<comment type="caution">
    <text evidence="2">The sequence shown here is derived from an EMBL/GenBank/DDBJ whole genome shotgun (WGS) entry which is preliminary data.</text>
</comment>
<organism evidence="2 3">
    <name type="scientific">Ideonella paludis</name>
    <dbReference type="NCBI Taxonomy" id="1233411"/>
    <lineage>
        <taxon>Bacteria</taxon>
        <taxon>Pseudomonadati</taxon>
        <taxon>Pseudomonadota</taxon>
        <taxon>Betaproteobacteria</taxon>
        <taxon>Burkholderiales</taxon>
        <taxon>Sphaerotilaceae</taxon>
        <taxon>Ideonella</taxon>
    </lineage>
</organism>
<dbReference type="Pfam" id="PF09343">
    <property type="entry name" value="DUF2460"/>
    <property type="match status" value="1"/>
</dbReference>
<evidence type="ECO:0000259" key="1">
    <source>
        <dbReference type="Pfam" id="PF09343"/>
    </source>
</evidence>
<protein>
    <submittedName>
        <fullName evidence="2">DUF2460 domain-containing protein</fullName>
    </submittedName>
</protein>
<name>A0ABS5DU52_9BURK</name>
<dbReference type="Proteomes" id="UP000672097">
    <property type="component" value="Unassembled WGS sequence"/>
</dbReference>